<feature type="domain" description="DUF6534" evidence="3">
    <location>
        <begin position="244"/>
        <end position="333"/>
    </location>
</feature>
<protein>
    <recommendedName>
        <fullName evidence="3">DUF6534 domain-containing protein</fullName>
    </recommendedName>
</protein>
<feature type="transmembrane region" description="Helical" evidence="2">
    <location>
        <begin position="308"/>
        <end position="331"/>
    </location>
</feature>
<feature type="transmembrane region" description="Helical" evidence="2">
    <location>
        <begin position="164"/>
        <end position="184"/>
    </location>
</feature>
<keyword evidence="5" id="KW-1185">Reference proteome</keyword>
<proteinExistence type="predicted"/>
<dbReference type="Proteomes" id="UP000310189">
    <property type="component" value="Unassembled WGS sequence"/>
</dbReference>
<gene>
    <name evidence="4" type="ORF">E3P99_00961</name>
</gene>
<evidence type="ECO:0000259" key="3">
    <source>
        <dbReference type="Pfam" id="PF20152"/>
    </source>
</evidence>
<name>A0A4T0FS53_9BASI</name>
<evidence type="ECO:0000256" key="2">
    <source>
        <dbReference type="SAM" id="Phobius"/>
    </source>
</evidence>
<comment type="caution">
    <text evidence="4">The sequence shown here is derived from an EMBL/GenBank/DDBJ whole genome shotgun (WGS) entry which is preliminary data.</text>
</comment>
<accession>A0A4T0FS53</accession>
<feature type="transmembrane region" description="Helical" evidence="2">
    <location>
        <begin position="196"/>
        <end position="220"/>
    </location>
</feature>
<sequence length="432" mass="48096">MVYQPTYDNPALEALGSNIPANLGSYLIGCVLNLVLMAILGMQGLDYYSEWNHAFSHPPLTLFFQNCELDPPHTPPYTHILDTASRTSGSAYRNTRYMLTPTSSTVNKSIVGFLLVAGLFQAGCFVEMLWRPFIDGESAQVFARDCSLYAAGFGDLTVWNNTTWTWWSEPIVSSIIAVVCQAFFLNRCWRVTRSYIVVVVALIGMTAALAFGVACTYFLSKFVLFTESNRIQSKICASSWLAFSTATDIWISTFLVVHLMRERKRLSFNTTERVFASILNFTLKTAALTSVWVTVNLALYASNNPTTGFAWSVFQFNFGRVYSISVLYTLLSRIDVRKILSVHNVQVSSSRGRSGEAGHAQSAIHIRTEVERDYELDDKMSTSVSPTPPALDRTDSGDTELGLRKGAQGLQDSIIDDDRSTRALRLNTNAPF</sequence>
<dbReference type="OrthoDB" id="2953893at2759"/>
<feature type="transmembrane region" description="Helical" evidence="2">
    <location>
        <begin position="110"/>
        <end position="130"/>
    </location>
</feature>
<organism evidence="4 5">
    <name type="scientific">Wallemia hederae</name>
    <dbReference type="NCBI Taxonomy" id="1540922"/>
    <lineage>
        <taxon>Eukaryota</taxon>
        <taxon>Fungi</taxon>
        <taxon>Dikarya</taxon>
        <taxon>Basidiomycota</taxon>
        <taxon>Wallemiomycotina</taxon>
        <taxon>Wallemiomycetes</taxon>
        <taxon>Wallemiales</taxon>
        <taxon>Wallemiaceae</taxon>
        <taxon>Wallemia</taxon>
    </lineage>
</organism>
<feature type="transmembrane region" description="Helical" evidence="2">
    <location>
        <begin position="23"/>
        <end position="42"/>
    </location>
</feature>
<feature type="transmembrane region" description="Helical" evidence="2">
    <location>
        <begin position="240"/>
        <end position="260"/>
    </location>
</feature>
<dbReference type="PANTHER" id="PTHR40465">
    <property type="entry name" value="CHROMOSOME 1, WHOLE GENOME SHOTGUN SEQUENCE"/>
    <property type="match status" value="1"/>
</dbReference>
<reference evidence="4 5" key="1">
    <citation type="submission" date="2019-03" db="EMBL/GenBank/DDBJ databases">
        <title>Sequencing 23 genomes of Wallemia ichthyophaga.</title>
        <authorList>
            <person name="Gostincar C."/>
        </authorList>
    </citation>
    <scope>NUCLEOTIDE SEQUENCE [LARGE SCALE GENOMIC DNA]</scope>
    <source>
        <strain evidence="4 5">EXF-5753</strain>
    </source>
</reference>
<dbReference type="AlphaFoldDB" id="A0A4T0FS53"/>
<feature type="transmembrane region" description="Helical" evidence="2">
    <location>
        <begin position="281"/>
        <end position="302"/>
    </location>
</feature>
<dbReference type="InterPro" id="IPR045339">
    <property type="entry name" value="DUF6534"/>
</dbReference>
<feature type="region of interest" description="Disordered" evidence="1">
    <location>
        <begin position="379"/>
        <end position="403"/>
    </location>
</feature>
<keyword evidence="2" id="KW-1133">Transmembrane helix</keyword>
<dbReference type="PANTHER" id="PTHR40465:SF1">
    <property type="entry name" value="DUF6534 DOMAIN-CONTAINING PROTEIN"/>
    <property type="match status" value="1"/>
</dbReference>
<evidence type="ECO:0000313" key="5">
    <source>
        <dbReference type="Proteomes" id="UP000310189"/>
    </source>
</evidence>
<keyword evidence="2" id="KW-0812">Transmembrane</keyword>
<dbReference type="EMBL" id="SPNW01000011">
    <property type="protein sequence ID" value="TIA91637.1"/>
    <property type="molecule type" value="Genomic_DNA"/>
</dbReference>
<evidence type="ECO:0000256" key="1">
    <source>
        <dbReference type="SAM" id="MobiDB-lite"/>
    </source>
</evidence>
<dbReference type="Pfam" id="PF20152">
    <property type="entry name" value="DUF6534"/>
    <property type="match status" value="1"/>
</dbReference>
<evidence type="ECO:0000313" key="4">
    <source>
        <dbReference type="EMBL" id="TIA91637.1"/>
    </source>
</evidence>
<keyword evidence="2" id="KW-0472">Membrane</keyword>